<gene>
    <name evidence="2" type="ORF">ETAA1_01230</name>
</gene>
<name>A0A517XL64_9BACT</name>
<dbReference type="EMBL" id="CP036273">
    <property type="protein sequence ID" value="QDU18240.1"/>
    <property type="molecule type" value="Genomic_DNA"/>
</dbReference>
<dbReference type="OrthoDB" id="223467at2"/>
<protein>
    <submittedName>
        <fullName evidence="2">FG-GAP repeat protein</fullName>
    </submittedName>
</protein>
<dbReference type="SUPFAM" id="SSF69318">
    <property type="entry name" value="Integrin alpha N-terminal domain"/>
    <property type="match status" value="1"/>
</dbReference>
<dbReference type="InterPro" id="IPR028994">
    <property type="entry name" value="Integrin_alpha_N"/>
</dbReference>
<keyword evidence="1" id="KW-0732">Signal</keyword>
<organism evidence="2 3">
    <name type="scientific">Urbifossiella limnaea</name>
    <dbReference type="NCBI Taxonomy" id="2528023"/>
    <lineage>
        <taxon>Bacteria</taxon>
        <taxon>Pseudomonadati</taxon>
        <taxon>Planctomycetota</taxon>
        <taxon>Planctomycetia</taxon>
        <taxon>Gemmatales</taxon>
        <taxon>Gemmataceae</taxon>
        <taxon>Urbifossiella</taxon>
    </lineage>
</organism>
<evidence type="ECO:0000313" key="2">
    <source>
        <dbReference type="EMBL" id="QDU18240.1"/>
    </source>
</evidence>
<dbReference type="RefSeq" id="WP_145233379.1">
    <property type="nucleotide sequence ID" value="NZ_CP036273.1"/>
</dbReference>
<evidence type="ECO:0000313" key="3">
    <source>
        <dbReference type="Proteomes" id="UP000319576"/>
    </source>
</evidence>
<evidence type="ECO:0000256" key="1">
    <source>
        <dbReference type="ARBA" id="ARBA00022729"/>
    </source>
</evidence>
<dbReference type="Proteomes" id="UP000319576">
    <property type="component" value="Chromosome"/>
</dbReference>
<reference evidence="2 3" key="1">
    <citation type="submission" date="2019-02" db="EMBL/GenBank/DDBJ databases">
        <title>Deep-cultivation of Planctomycetes and their phenomic and genomic characterization uncovers novel biology.</title>
        <authorList>
            <person name="Wiegand S."/>
            <person name="Jogler M."/>
            <person name="Boedeker C."/>
            <person name="Pinto D."/>
            <person name="Vollmers J."/>
            <person name="Rivas-Marin E."/>
            <person name="Kohn T."/>
            <person name="Peeters S.H."/>
            <person name="Heuer A."/>
            <person name="Rast P."/>
            <person name="Oberbeckmann S."/>
            <person name="Bunk B."/>
            <person name="Jeske O."/>
            <person name="Meyerdierks A."/>
            <person name="Storesund J.E."/>
            <person name="Kallscheuer N."/>
            <person name="Luecker S."/>
            <person name="Lage O.M."/>
            <person name="Pohl T."/>
            <person name="Merkel B.J."/>
            <person name="Hornburger P."/>
            <person name="Mueller R.-W."/>
            <person name="Bruemmer F."/>
            <person name="Labrenz M."/>
            <person name="Spormann A.M."/>
            <person name="Op den Camp H."/>
            <person name="Overmann J."/>
            <person name="Amann R."/>
            <person name="Jetten M.S.M."/>
            <person name="Mascher T."/>
            <person name="Medema M.H."/>
            <person name="Devos D.P."/>
            <person name="Kaster A.-K."/>
            <person name="Ovreas L."/>
            <person name="Rohde M."/>
            <person name="Galperin M.Y."/>
            <person name="Jogler C."/>
        </authorList>
    </citation>
    <scope>NUCLEOTIDE SEQUENCE [LARGE SCALE GENOMIC DNA]</scope>
    <source>
        <strain evidence="2 3">ETA_A1</strain>
    </source>
</reference>
<dbReference type="Gene3D" id="2.130.10.130">
    <property type="entry name" value="Integrin alpha, N-terminal"/>
    <property type="match status" value="2"/>
</dbReference>
<keyword evidence="3" id="KW-1185">Reference proteome</keyword>
<dbReference type="KEGG" id="uli:ETAA1_01230"/>
<dbReference type="InterPro" id="IPR013517">
    <property type="entry name" value="FG-GAP"/>
</dbReference>
<sequence length="871" mass="85629">MLARFSLELLERRDNPGFVSNLSGATASVAGDSGADTLVITESLGFLHHNRQSAGDPGFVSDFDWVSGTAGEQRLAASSASRVTIVTLGGGDDTLMLGSGGSPFSALLAPITISDGGAGNDRLIVDNSQSPGSKTYAYSSTGVTGAGPAIDNAATFENGETYLCGPSPDSFNVSSAKNNLTIVNSGGGSDTVTVGSGGSMETVVSRVTVNNNGSLPTDLRIDDRNDPTADTVTISSSGPQTTVAGLSAGSVAYDEADVNLLTVIGGGGDDSFAVSTDDTDVTIAVLGRGGKDTFTVAADAGGANTTVRLVGQDDADTFIVTGAGVPSFVVSVLGQAGADVLRVTAPAGATAVVTPIRPGVTFDGVEVGSFTPAAGAGPVNFETIESVVVAGTPAELEVRLKAGGNPAVVLGDDGTAADPDGTPNAGVSLVSGSTLIPVAFANPTGRLTVFLGDGGDTIAMNAMDAAFAPANAATLTGGAAADTFVVTPGAVPVAVNGNAPTAAPGDTLRIPTPVLVAALTKPSGSLGVAPGRVAYQGIETLDIPQPVFADREFAAGADTGGGGGRFFNPDGTERFTLTPFGAGFAGGVRVASADFTGDGVADVVAGTGPGGPTRVIVFDGVTKAVLFDVAPFEPAFTGGVYVAAGDVNGDGVPELVITPDEGGGPRVKVISGATFGLLADFFGIDDANFRGGARATVGDIDGDGFGELVVCAGFGGGPRVAAFKGSAAFANNAPKLFADFFLFEQALRNGAFVAVGDVNGDGKGDLIGGGGPGGGPRVLILSGADLTAAKADGSAVLANFFAGDTASRGGIRVATRHLDADTTADLVVGAGTGAGSRVTAYLGKNLTPAGTPPEALGFDAFVGFSGGVFVG</sequence>
<dbReference type="PRINTS" id="PR00313">
    <property type="entry name" value="CABNDNGRPT"/>
</dbReference>
<accession>A0A517XL64</accession>
<proteinExistence type="predicted"/>
<dbReference type="AlphaFoldDB" id="A0A517XL64"/>
<dbReference type="Pfam" id="PF13517">
    <property type="entry name" value="FG-GAP_3"/>
    <property type="match status" value="1"/>
</dbReference>